<dbReference type="PANTHER" id="PTHR30404">
    <property type="entry name" value="N-ACETYLMURAMOYL-L-ALANINE AMIDASE"/>
    <property type="match status" value="1"/>
</dbReference>
<dbReference type="GO" id="GO:0009253">
    <property type="term" value="P:peptidoglycan catabolic process"/>
    <property type="evidence" value="ECO:0007669"/>
    <property type="project" value="InterPro"/>
</dbReference>
<name>A0A930YJE7_9ACTN</name>
<feature type="chain" id="PRO_5037391561" evidence="2">
    <location>
        <begin position="27"/>
        <end position="278"/>
    </location>
</feature>
<evidence type="ECO:0000313" key="5">
    <source>
        <dbReference type="Proteomes" id="UP000660668"/>
    </source>
</evidence>
<feature type="domain" description="MurNAc-LAA" evidence="3">
    <location>
        <begin position="140"/>
        <end position="265"/>
    </location>
</feature>
<dbReference type="Proteomes" id="UP000660668">
    <property type="component" value="Unassembled WGS sequence"/>
</dbReference>
<evidence type="ECO:0000259" key="3">
    <source>
        <dbReference type="SMART" id="SM00646"/>
    </source>
</evidence>
<evidence type="ECO:0000313" key="4">
    <source>
        <dbReference type="EMBL" id="MBF4769212.1"/>
    </source>
</evidence>
<keyword evidence="1" id="KW-0378">Hydrolase</keyword>
<reference evidence="4" key="1">
    <citation type="submission" date="2020-11" db="EMBL/GenBank/DDBJ databases">
        <title>Nocardioides cynanchi sp. nov., isolated from soil of rhizosphere of Cynanchum wilfordii.</title>
        <authorList>
            <person name="Lee J.-S."/>
            <person name="Suh M.K."/>
            <person name="Kim J.-S."/>
        </authorList>
    </citation>
    <scope>NUCLEOTIDE SEQUENCE</scope>
    <source>
        <strain evidence="4">KCTC 19276</strain>
    </source>
</reference>
<dbReference type="RefSeq" id="WP_194697361.1">
    <property type="nucleotide sequence ID" value="NZ_JADKPO010000022.1"/>
</dbReference>
<accession>A0A930YJE7</accession>
<sequence length="278" mass="29688">MTGSRLATALLTGTALVVLAPGIAVAAAVPGETADPAERVAAAKPLEGKVIVLDPGHQLGNHNFPRRIKRLVPAGGFSKPCNTTGTATNGGYPEASFTWDVALRLRERLQAQGAVVRMTRHSNRQDRWGPCVDERGLAGNVLANGAAADLKISIHGDGSWLRGARGFHVIMPADRSPWTDDIYDASRELALATRDALVDRGLTTATYIAGGDGLDVRRDLGTLNLSDIPTVMVELGNMRNRSDATRMTRPRGREHYARALALAVRRYVHQAVDSSGDG</sequence>
<dbReference type="SUPFAM" id="SSF53187">
    <property type="entry name" value="Zn-dependent exopeptidases"/>
    <property type="match status" value="1"/>
</dbReference>
<protein>
    <submittedName>
        <fullName evidence="4">N-acetylmuramoyl-L-alanine amidase</fullName>
    </submittedName>
</protein>
<dbReference type="EMBL" id="JADKPO010000022">
    <property type="protein sequence ID" value="MBF4769212.1"/>
    <property type="molecule type" value="Genomic_DNA"/>
</dbReference>
<dbReference type="InterPro" id="IPR050695">
    <property type="entry name" value="N-acetylmuramoyl_amidase_3"/>
</dbReference>
<dbReference type="AlphaFoldDB" id="A0A930YJE7"/>
<proteinExistence type="predicted"/>
<dbReference type="Pfam" id="PF01520">
    <property type="entry name" value="Amidase_3"/>
    <property type="match status" value="1"/>
</dbReference>
<dbReference type="CDD" id="cd02696">
    <property type="entry name" value="MurNAc-LAA"/>
    <property type="match status" value="1"/>
</dbReference>
<keyword evidence="2" id="KW-0732">Signal</keyword>
<dbReference type="PANTHER" id="PTHR30404:SF0">
    <property type="entry name" value="N-ACETYLMURAMOYL-L-ALANINE AMIDASE AMIC"/>
    <property type="match status" value="1"/>
</dbReference>
<dbReference type="Gene3D" id="3.40.630.40">
    <property type="entry name" value="Zn-dependent exopeptidases"/>
    <property type="match status" value="1"/>
</dbReference>
<dbReference type="SMART" id="SM00646">
    <property type="entry name" value="Ami_3"/>
    <property type="match status" value="1"/>
</dbReference>
<dbReference type="GO" id="GO:0030288">
    <property type="term" value="C:outer membrane-bounded periplasmic space"/>
    <property type="evidence" value="ECO:0007669"/>
    <property type="project" value="TreeGrafter"/>
</dbReference>
<organism evidence="4 5">
    <name type="scientific">Nocardioides agariphilus</name>
    <dbReference type="NCBI Taxonomy" id="433664"/>
    <lineage>
        <taxon>Bacteria</taxon>
        <taxon>Bacillati</taxon>
        <taxon>Actinomycetota</taxon>
        <taxon>Actinomycetes</taxon>
        <taxon>Propionibacteriales</taxon>
        <taxon>Nocardioidaceae</taxon>
        <taxon>Nocardioides</taxon>
    </lineage>
</organism>
<dbReference type="InterPro" id="IPR002508">
    <property type="entry name" value="MurNAc-LAA_cat"/>
</dbReference>
<keyword evidence="5" id="KW-1185">Reference proteome</keyword>
<evidence type="ECO:0000256" key="2">
    <source>
        <dbReference type="SAM" id="SignalP"/>
    </source>
</evidence>
<evidence type="ECO:0000256" key="1">
    <source>
        <dbReference type="ARBA" id="ARBA00022801"/>
    </source>
</evidence>
<feature type="signal peptide" evidence="2">
    <location>
        <begin position="1"/>
        <end position="26"/>
    </location>
</feature>
<comment type="caution">
    <text evidence="4">The sequence shown here is derived from an EMBL/GenBank/DDBJ whole genome shotgun (WGS) entry which is preliminary data.</text>
</comment>
<dbReference type="GO" id="GO:0008745">
    <property type="term" value="F:N-acetylmuramoyl-L-alanine amidase activity"/>
    <property type="evidence" value="ECO:0007669"/>
    <property type="project" value="InterPro"/>
</dbReference>
<gene>
    <name evidence="4" type="ORF">ISU10_15710</name>
</gene>